<organism evidence="1">
    <name type="scientific">Juglanconis sp</name>
    <dbReference type="NCBI Taxonomy" id="2041886"/>
    <lineage>
        <taxon>Eukaryota</taxon>
        <taxon>Fungi</taxon>
        <taxon>Dikarya</taxon>
        <taxon>Ascomycota</taxon>
        <taxon>Pezizomycotina</taxon>
        <taxon>Sordariomycetes</taxon>
        <taxon>Sordariomycetidae</taxon>
        <taxon>Diaporthales</taxon>
        <taxon>Juglanconidaceae</taxon>
        <taxon>Juglanconis</taxon>
    </lineage>
</organism>
<dbReference type="SMART" id="SM00497">
    <property type="entry name" value="IENR1"/>
    <property type="match status" value="2"/>
</dbReference>
<keyword evidence="1" id="KW-0255">Endonuclease</keyword>
<protein>
    <submittedName>
        <fullName evidence="1">GIY-YIG endonuclease</fullName>
    </submittedName>
</protein>
<accession>A0A291LIF1</accession>
<sequence>MGAEFYSNDYFLFLEQYYLLHKSFNLNTQRIVNFRVSQGNRIYLYDLEGRTLYYSSKSLSQIQGDLGIHPNTCKSCLKGNNYLNFFNITDTPIEGAVLANFTVPEVASLISEKKVLFLSSTSKTKFSKSLIIKETETGKTQEFPSITAIVNYFKTLNIIMDRNKIAKIINTSESYKGYLFISSLRDPLPLLEPAELAEEEGGES</sequence>
<dbReference type="EMBL" id="KY575055">
    <property type="protein sequence ID" value="ATI20321.1"/>
    <property type="molecule type" value="Genomic_DNA"/>
</dbReference>
<keyword evidence="1" id="KW-0496">Mitochondrion</keyword>
<keyword evidence="1" id="KW-0540">Nuclease</keyword>
<keyword evidence="1" id="KW-0378">Hydrolase</keyword>
<dbReference type="InterPro" id="IPR003647">
    <property type="entry name" value="Intron_nuc_1_rpt"/>
</dbReference>
<gene>
    <name evidence="1" type="primary">orf204</name>
</gene>
<name>A0A291LIF1_9PEZI</name>
<evidence type="ECO:0000313" key="1">
    <source>
        <dbReference type="EMBL" id="ATI20321.1"/>
    </source>
</evidence>
<reference evidence="1" key="1">
    <citation type="submission" date="2017-02" db="EMBL/GenBank/DDBJ databases">
        <title>Fungal Comparative Genomics of Melanconis species and Ophiognomonia clavigignenti-juglandacearum at Different Phylogenetic Distances.</title>
        <authorList>
            <person name="Demers J.E."/>
            <person name="Castlebury L.A."/>
        </authorList>
    </citation>
    <scope>NUCLEOTIDE SEQUENCE</scope>
    <source>
        <strain evidence="1">DMW523</strain>
    </source>
</reference>
<geneLocation type="mitochondrion" evidence="1"/>
<dbReference type="GO" id="GO:0004519">
    <property type="term" value="F:endonuclease activity"/>
    <property type="evidence" value="ECO:0007669"/>
    <property type="project" value="UniProtKB-KW"/>
</dbReference>
<dbReference type="AlphaFoldDB" id="A0A291LIF1"/>
<proteinExistence type="predicted"/>